<proteinExistence type="predicted"/>
<dbReference type="AlphaFoldDB" id="A0A1I7BCE7"/>
<protein>
    <submittedName>
        <fullName evidence="1">Uncharacterized protein</fullName>
    </submittedName>
</protein>
<gene>
    <name evidence="1" type="ORF">SAMN05216474_2676</name>
</gene>
<accession>A0A1I7BCE7</accession>
<name>A0A1I7BCE7_9FLAO</name>
<evidence type="ECO:0000313" key="2">
    <source>
        <dbReference type="Proteomes" id="UP000236454"/>
    </source>
</evidence>
<dbReference type="Proteomes" id="UP000236454">
    <property type="component" value="Unassembled WGS sequence"/>
</dbReference>
<keyword evidence="2" id="KW-1185">Reference proteome</keyword>
<evidence type="ECO:0000313" key="1">
    <source>
        <dbReference type="EMBL" id="SFT84866.1"/>
    </source>
</evidence>
<reference evidence="1 2" key="1">
    <citation type="submission" date="2016-10" db="EMBL/GenBank/DDBJ databases">
        <authorList>
            <person name="de Groot N.N."/>
        </authorList>
    </citation>
    <scope>NUCLEOTIDE SEQUENCE [LARGE SCALE GENOMIC DNA]</scope>
    <source>
        <strain evidence="1 2">CGMCC 1.7005</strain>
    </source>
</reference>
<sequence>MPKFLLMIVTLLLCNSCVFYSYLSSKKPSDESLSEISKYLKRKGIDNYDYSFTFKDDCLDSLSKEENAFYLYRIQNGNKARLIQSRFYNIEGEILNGYSLCYGKISAFSEIGDTTILDYHQFPDSFLSYWNLHLKLKSDARFWDIEPSTLDEITQTKSKYFIVGYWNISSGWSSLQMLKKLSGFKKRNKEEVTLILVNTGHDQLMNAE</sequence>
<dbReference type="EMBL" id="FPAS01000005">
    <property type="protein sequence ID" value="SFT84866.1"/>
    <property type="molecule type" value="Genomic_DNA"/>
</dbReference>
<organism evidence="1 2">
    <name type="scientific">Lishizhenia tianjinensis</name>
    <dbReference type="NCBI Taxonomy" id="477690"/>
    <lineage>
        <taxon>Bacteria</taxon>
        <taxon>Pseudomonadati</taxon>
        <taxon>Bacteroidota</taxon>
        <taxon>Flavobacteriia</taxon>
        <taxon>Flavobacteriales</taxon>
        <taxon>Crocinitomicaceae</taxon>
        <taxon>Lishizhenia</taxon>
    </lineage>
</organism>